<keyword evidence="3" id="KW-0813">Transport</keyword>
<keyword evidence="10 13" id="KW-1133">Transmembrane helix</keyword>
<keyword evidence="19" id="KW-1185">Reference proteome</keyword>
<keyword evidence="4" id="KW-1003">Cell membrane</keyword>
<keyword evidence="16" id="KW-0969">Cilium</keyword>
<dbReference type="PANTHER" id="PTHR30433:SF4">
    <property type="entry name" value="MOTILITY PROTEIN A"/>
    <property type="match status" value="1"/>
</dbReference>
<dbReference type="GO" id="GO:0005886">
    <property type="term" value="C:plasma membrane"/>
    <property type="evidence" value="ECO:0007669"/>
    <property type="project" value="UniProtKB-SubCell"/>
</dbReference>
<dbReference type="AlphaFoldDB" id="A0A378XHF3"/>
<dbReference type="STRING" id="1122619.GCA_000373745_00826"/>
<keyword evidence="8" id="KW-0283">Flagellar rotation</keyword>
<evidence type="ECO:0000256" key="11">
    <source>
        <dbReference type="ARBA" id="ARBA00023065"/>
    </source>
</evidence>
<dbReference type="InterPro" id="IPR022522">
    <property type="entry name" value="Flagellar_motor_stator_MotA"/>
</dbReference>
<protein>
    <submittedName>
        <fullName evidence="17">Chemotaxis protein MotA</fullName>
    </submittedName>
    <submittedName>
        <fullName evidence="16">Flagellar motor stator protein MotA</fullName>
    </submittedName>
</protein>
<organism evidence="17 18">
    <name type="scientific">Oligella ureolytica</name>
    <dbReference type="NCBI Taxonomy" id="90244"/>
    <lineage>
        <taxon>Bacteria</taxon>
        <taxon>Pseudomonadati</taxon>
        <taxon>Pseudomonadota</taxon>
        <taxon>Betaproteobacteria</taxon>
        <taxon>Burkholderiales</taxon>
        <taxon>Alcaligenaceae</taxon>
        <taxon>Oligella</taxon>
    </lineage>
</organism>
<evidence type="ECO:0000256" key="8">
    <source>
        <dbReference type="ARBA" id="ARBA00022779"/>
    </source>
</evidence>
<gene>
    <name evidence="17" type="primary">motA</name>
    <name evidence="16" type="ORF">I6G29_07775</name>
    <name evidence="17" type="ORF">NCTC11997_01616</name>
</gene>
<dbReference type="Pfam" id="PF01618">
    <property type="entry name" value="MotA_ExbB"/>
    <property type="match status" value="1"/>
</dbReference>
<evidence type="ECO:0000256" key="9">
    <source>
        <dbReference type="ARBA" id="ARBA00022781"/>
    </source>
</evidence>
<dbReference type="Pfam" id="PF20560">
    <property type="entry name" value="MotA_N"/>
    <property type="match status" value="1"/>
</dbReference>
<feature type="domain" description="MotA/TolQ/ExbB proton channel" evidence="14">
    <location>
        <begin position="135"/>
        <end position="235"/>
    </location>
</feature>
<keyword evidence="16" id="KW-0966">Cell projection</keyword>
<dbReference type="InterPro" id="IPR047055">
    <property type="entry name" value="MotA-like"/>
</dbReference>
<dbReference type="PANTHER" id="PTHR30433">
    <property type="entry name" value="CHEMOTAXIS PROTEIN MOTA"/>
    <property type="match status" value="1"/>
</dbReference>
<comment type="similarity">
    <text evidence="2">Belongs to the MotA family.</text>
</comment>
<keyword evidence="12 13" id="KW-0472">Membrane</keyword>
<reference evidence="16 19" key="2">
    <citation type="submission" date="2020-12" db="EMBL/GenBank/DDBJ databases">
        <title>FDA dAtabase for Regulatory Grade micrObial Sequences (FDA-ARGOS): Supporting development and validation of Infectious Disease Dx tests.</title>
        <authorList>
            <person name="Sproer C."/>
            <person name="Gronow S."/>
            <person name="Severitt S."/>
            <person name="Schroder I."/>
            <person name="Tallon L."/>
            <person name="Sadzewicz L."/>
            <person name="Zhao X."/>
            <person name="Boylan J."/>
            <person name="Ott S."/>
            <person name="Bowen H."/>
            <person name="Vavikolanu K."/>
            <person name="Mehta A."/>
            <person name="Aluvathingal J."/>
            <person name="Nadendla S."/>
            <person name="Lowell S."/>
            <person name="Myers T."/>
            <person name="Yan Y."/>
            <person name="Sichtig H."/>
        </authorList>
    </citation>
    <scope>NUCLEOTIDE SEQUENCE [LARGE SCALE GENOMIC DNA]</scope>
    <source>
        <strain evidence="16 19">FDAARGOS_872</strain>
    </source>
</reference>
<accession>A0A378XHF3</accession>
<evidence type="ECO:0000313" key="18">
    <source>
        <dbReference type="Proteomes" id="UP000254603"/>
    </source>
</evidence>
<proteinExistence type="inferred from homology"/>
<evidence type="ECO:0000256" key="2">
    <source>
        <dbReference type="ARBA" id="ARBA00008038"/>
    </source>
</evidence>
<dbReference type="GO" id="GO:0071978">
    <property type="term" value="P:bacterial-type flagellum-dependent swarming motility"/>
    <property type="evidence" value="ECO:0007669"/>
    <property type="project" value="InterPro"/>
</dbReference>
<keyword evidence="7 13" id="KW-0812">Transmembrane</keyword>
<feature type="domain" description="Motility protein A N-terminal" evidence="15">
    <location>
        <begin position="4"/>
        <end position="93"/>
    </location>
</feature>
<sequence length="287" mass="31438">MLVVIGYVVVLLSVFGAYVGMGGHLSALYQPLELVLIGGAALGAYIAANSLNAIKLLLQDILQLMKKSKYDKALYLEILSCLFVLMRKSKSEGKNAIESHIEEPESSDIFTQYPLVLEDKIILNFICDYFRMIITSNMSSFELEQLMDEEIETCRSELNVPHKGLRAVGDGLPAFGIVAAVLGVVKALAAIDQPPAILGDLISKAMVGTFLGILLAYGFVYPLADALESRKSESYKTLECIKVTLLAYMQGYLPPVALEFGRKVLLSTVRPSFAELEEQMQASKSIK</sequence>
<reference evidence="17 18" key="1">
    <citation type="submission" date="2018-06" db="EMBL/GenBank/DDBJ databases">
        <authorList>
            <consortium name="Pathogen Informatics"/>
            <person name="Doyle S."/>
        </authorList>
    </citation>
    <scope>NUCLEOTIDE SEQUENCE [LARGE SCALE GENOMIC DNA]</scope>
    <source>
        <strain evidence="17 18">NCTC11997</strain>
    </source>
</reference>
<keyword evidence="5" id="KW-0145">Chemotaxis</keyword>
<evidence type="ECO:0000256" key="13">
    <source>
        <dbReference type="SAM" id="Phobius"/>
    </source>
</evidence>
<keyword evidence="11" id="KW-0406">Ion transport</keyword>
<dbReference type="EMBL" id="UGSB01000001">
    <property type="protein sequence ID" value="SUA54780.1"/>
    <property type="molecule type" value="Genomic_DNA"/>
</dbReference>
<evidence type="ECO:0000256" key="5">
    <source>
        <dbReference type="ARBA" id="ARBA00022500"/>
    </source>
</evidence>
<evidence type="ECO:0000256" key="3">
    <source>
        <dbReference type="ARBA" id="ARBA00022448"/>
    </source>
</evidence>
<evidence type="ECO:0000256" key="10">
    <source>
        <dbReference type="ARBA" id="ARBA00022989"/>
    </source>
</evidence>
<dbReference type="Proteomes" id="UP000594903">
    <property type="component" value="Chromosome"/>
</dbReference>
<comment type="subcellular location">
    <subcellularLocation>
        <location evidence="1">Cell inner membrane</location>
        <topology evidence="1">Multi-pass membrane protein</topology>
    </subcellularLocation>
</comment>
<evidence type="ECO:0000313" key="19">
    <source>
        <dbReference type="Proteomes" id="UP000594903"/>
    </source>
</evidence>
<dbReference type="RefSeq" id="WP_018574007.1">
    <property type="nucleotide sequence ID" value="NZ_CP065725.1"/>
</dbReference>
<evidence type="ECO:0000259" key="15">
    <source>
        <dbReference type="Pfam" id="PF20560"/>
    </source>
</evidence>
<evidence type="ECO:0000313" key="17">
    <source>
        <dbReference type="EMBL" id="SUA54780.1"/>
    </source>
</evidence>
<evidence type="ECO:0000256" key="1">
    <source>
        <dbReference type="ARBA" id="ARBA00004429"/>
    </source>
</evidence>
<keyword evidence="6" id="KW-0997">Cell inner membrane</keyword>
<dbReference type="GO" id="GO:1902600">
    <property type="term" value="P:proton transmembrane transport"/>
    <property type="evidence" value="ECO:0007669"/>
    <property type="project" value="UniProtKB-KW"/>
</dbReference>
<feature type="transmembrane region" description="Helical" evidence="13">
    <location>
        <begin position="201"/>
        <end position="224"/>
    </location>
</feature>
<name>A0A378XHF3_9BURK</name>
<evidence type="ECO:0000259" key="14">
    <source>
        <dbReference type="Pfam" id="PF01618"/>
    </source>
</evidence>
<dbReference type="InterPro" id="IPR046786">
    <property type="entry name" value="MotA_N"/>
</dbReference>
<dbReference type="EMBL" id="CP065725">
    <property type="protein sequence ID" value="QPT39094.1"/>
    <property type="molecule type" value="Genomic_DNA"/>
</dbReference>
<dbReference type="InterPro" id="IPR002898">
    <property type="entry name" value="MotA_ExbB_proton_chnl"/>
</dbReference>
<keyword evidence="16" id="KW-0282">Flagellum</keyword>
<dbReference type="OrthoDB" id="9782603at2"/>
<evidence type="ECO:0000256" key="6">
    <source>
        <dbReference type="ARBA" id="ARBA00022519"/>
    </source>
</evidence>
<evidence type="ECO:0000256" key="4">
    <source>
        <dbReference type="ARBA" id="ARBA00022475"/>
    </source>
</evidence>
<dbReference type="PROSITE" id="PS01307">
    <property type="entry name" value="MOTA"/>
    <property type="match status" value="1"/>
</dbReference>
<dbReference type="Proteomes" id="UP000254603">
    <property type="component" value="Unassembled WGS sequence"/>
</dbReference>
<evidence type="ECO:0000256" key="7">
    <source>
        <dbReference type="ARBA" id="ARBA00022692"/>
    </source>
</evidence>
<dbReference type="NCBIfam" id="TIGR03818">
    <property type="entry name" value="MotA1"/>
    <property type="match status" value="1"/>
</dbReference>
<evidence type="ECO:0000256" key="12">
    <source>
        <dbReference type="ARBA" id="ARBA00023136"/>
    </source>
</evidence>
<dbReference type="GO" id="GO:0006935">
    <property type="term" value="P:chemotaxis"/>
    <property type="evidence" value="ECO:0007669"/>
    <property type="project" value="UniProtKB-KW"/>
</dbReference>
<feature type="transmembrane region" description="Helical" evidence="13">
    <location>
        <begin position="32"/>
        <end position="58"/>
    </location>
</feature>
<feature type="transmembrane region" description="Helical" evidence="13">
    <location>
        <begin position="171"/>
        <end position="189"/>
    </location>
</feature>
<evidence type="ECO:0000313" key="16">
    <source>
        <dbReference type="EMBL" id="QPT39094.1"/>
    </source>
</evidence>
<dbReference type="InterPro" id="IPR000540">
    <property type="entry name" value="Flag_MotA_CS"/>
</dbReference>
<keyword evidence="9" id="KW-0375">Hydrogen ion transport</keyword>